<keyword evidence="4" id="KW-0812">Transmembrane</keyword>
<keyword evidence="4" id="KW-0472">Membrane</keyword>
<keyword evidence="2 3" id="KW-0802">TPR repeat</keyword>
<dbReference type="Proteomes" id="UP000619265">
    <property type="component" value="Unassembled WGS sequence"/>
</dbReference>
<feature type="non-terminal residue" evidence="5">
    <location>
        <position position="1"/>
    </location>
</feature>
<dbReference type="PROSITE" id="PS50005">
    <property type="entry name" value="TPR"/>
    <property type="match status" value="1"/>
</dbReference>
<evidence type="ECO:0000256" key="1">
    <source>
        <dbReference type="ARBA" id="ARBA00022737"/>
    </source>
</evidence>
<dbReference type="InterPro" id="IPR019734">
    <property type="entry name" value="TPR_rpt"/>
</dbReference>
<evidence type="ECO:0000256" key="2">
    <source>
        <dbReference type="ARBA" id="ARBA00022803"/>
    </source>
</evidence>
<reference evidence="5" key="1">
    <citation type="submission" date="2015-10" db="EMBL/GenBank/DDBJ databases">
        <authorList>
            <person name="Martinez-Garcia P.J."/>
            <person name="Crepeau M.W."/>
            <person name="Puiu D."/>
            <person name="Gonzalez-Ibeas D."/>
            <person name="Whalen J."/>
            <person name="Stevens K."/>
            <person name="Paul R."/>
            <person name="Butterfield T."/>
            <person name="Britton M."/>
            <person name="Reagan R."/>
            <person name="Chakraborty S."/>
            <person name="Walawage S.L."/>
            <person name="Vasquez-Gross H.A."/>
            <person name="Cardeno C."/>
            <person name="Famula R."/>
            <person name="Pratt K."/>
            <person name="Kuruganti S."/>
            <person name="Aradhya M.K."/>
            <person name="Leslie C.A."/>
            <person name="Dandekar A.M."/>
            <person name="Salzberg S.L."/>
            <person name="Wegrzyn J.L."/>
            <person name="Langley C.H."/>
            <person name="Neale D.B."/>
        </authorList>
    </citation>
    <scope>NUCLEOTIDE SEQUENCE</scope>
    <source>
        <tissue evidence="5">Leaves</tissue>
    </source>
</reference>
<evidence type="ECO:0000313" key="5">
    <source>
        <dbReference type="EMBL" id="KAF5462016.1"/>
    </source>
</evidence>
<dbReference type="SUPFAM" id="SSF48452">
    <property type="entry name" value="TPR-like"/>
    <property type="match status" value="1"/>
</dbReference>
<comment type="caution">
    <text evidence="5">The sequence shown here is derived from an EMBL/GenBank/DDBJ whole genome shotgun (WGS) entry which is preliminary data.</text>
</comment>
<sequence length="245" mass="27423">RQTRRLPIIFSLFPSYSFRSTKHRRTKSTKENQKMLFDILLQVGLILLMIFLFLAMHGIPNKVLSKIRYRNRAEFQAKRHFVLGAQLVARARSSKNRSDSTSLAKEALEEAEKAIAFDPKDAAAHILKSLALDLQGFKTSALDSLDAALSPLCAKSLSDQERGDALFKRAELKVAIARRGRTDSALADLEDAVTLSPENAKAFRLLGECYEGKKMKEEAKKAYEDALRVEPELTAAREALDRLGS</sequence>
<dbReference type="InterPro" id="IPR050498">
    <property type="entry name" value="Ycf3"/>
</dbReference>
<dbReference type="EMBL" id="LIHL02000008">
    <property type="protein sequence ID" value="KAF5462016.1"/>
    <property type="molecule type" value="Genomic_DNA"/>
</dbReference>
<dbReference type="PANTHER" id="PTHR44858">
    <property type="entry name" value="TETRATRICOPEPTIDE REPEAT PROTEIN 6"/>
    <property type="match status" value="1"/>
</dbReference>
<keyword evidence="1" id="KW-0677">Repeat</keyword>
<dbReference type="Gene3D" id="1.25.40.10">
    <property type="entry name" value="Tetratricopeptide repeat domain"/>
    <property type="match status" value="2"/>
</dbReference>
<dbReference type="Pfam" id="PF14559">
    <property type="entry name" value="TPR_19"/>
    <property type="match status" value="1"/>
</dbReference>
<reference evidence="5" key="2">
    <citation type="submission" date="2020-03" db="EMBL/GenBank/DDBJ databases">
        <title>Walnut 2.0.</title>
        <authorList>
            <person name="Marrano A."/>
            <person name="Britton M."/>
            <person name="Zimin A.V."/>
            <person name="Zaini P.A."/>
            <person name="Workman R."/>
            <person name="Puiu D."/>
            <person name="Bianco L."/>
            <person name="Allen B.J."/>
            <person name="Troggio M."/>
            <person name="Leslie C.A."/>
            <person name="Timp W."/>
            <person name="Dendekar A."/>
            <person name="Salzberg S.L."/>
            <person name="Neale D.B."/>
        </authorList>
    </citation>
    <scope>NUCLEOTIDE SEQUENCE</scope>
    <source>
        <tissue evidence="5">Leaves</tissue>
    </source>
</reference>
<keyword evidence="4" id="KW-1133">Transmembrane helix</keyword>
<evidence type="ECO:0000313" key="6">
    <source>
        <dbReference type="Proteomes" id="UP000619265"/>
    </source>
</evidence>
<name>A0A833TL41_JUGRE</name>
<dbReference type="Gramene" id="Jr08_07510_p1">
    <property type="protein sequence ID" value="cds.Jr08_07510_p1"/>
    <property type="gene ID" value="Jr08_07510"/>
</dbReference>
<dbReference type="SMART" id="SM00028">
    <property type="entry name" value="TPR"/>
    <property type="match status" value="2"/>
</dbReference>
<dbReference type="InterPro" id="IPR011990">
    <property type="entry name" value="TPR-like_helical_dom_sf"/>
</dbReference>
<organism evidence="5 6">
    <name type="scientific">Juglans regia</name>
    <name type="common">English walnut</name>
    <dbReference type="NCBI Taxonomy" id="51240"/>
    <lineage>
        <taxon>Eukaryota</taxon>
        <taxon>Viridiplantae</taxon>
        <taxon>Streptophyta</taxon>
        <taxon>Embryophyta</taxon>
        <taxon>Tracheophyta</taxon>
        <taxon>Spermatophyta</taxon>
        <taxon>Magnoliopsida</taxon>
        <taxon>eudicotyledons</taxon>
        <taxon>Gunneridae</taxon>
        <taxon>Pentapetalae</taxon>
        <taxon>rosids</taxon>
        <taxon>fabids</taxon>
        <taxon>Fagales</taxon>
        <taxon>Juglandaceae</taxon>
        <taxon>Juglans</taxon>
    </lineage>
</organism>
<dbReference type="AlphaFoldDB" id="A0A833TL41"/>
<feature type="repeat" description="TPR" evidence="3">
    <location>
        <begin position="200"/>
        <end position="233"/>
    </location>
</feature>
<dbReference type="PANTHER" id="PTHR44858:SF1">
    <property type="entry name" value="UDP-N-ACETYLGLUCOSAMINE--PEPTIDE N-ACETYLGLUCOSAMINYLTRANSFERASE SPINDLY-RELATED"/>
    <property type="match status" value="1"/>
</dbReference>
<accession>A0A833TL41</accession>
<proteinExistence type="predicted"/>
<evidence type="ECO:0000256" key="3">
    <source>
        <dbReference type="PROSITE-ProRule" id="PRU00339"/>
    </source>
</evidence>
<gene>
    <name evidence="5" type="ORF">F2P56_018061</name>
</gene>
<protein>
    <submittedName>
        <fullName evidence="5">Uncharacterized protein</fullName>
    </submittedName>
</protein>
<feature type="transmembrane region" description="Helical" evidence="4">
    <location>
        <begin position="35"/>
        <end position="56"/>
    </location>
</feature>
<evidence type="ECO:0000256" key="4">
    <source>
        <dbReference type="SAM" id="Phobius"/>
    </source>
</evidence>